<dbReference type="Proteomes" id="UP001301350">
    <property type="component" value="Unassembled WGS sequence"/>
</dbReference>
<dbReference type="Gene3D" id="1.20.5.110">
    <property type="match status" value="1"/>
</dbReference>
<sequence>MDDPFPEVRKEVERVWAELEHERRSHAAFTDPTWRAEWVRRLQAARWDVADLAETVRVVESHRDKFDVSDAELQERRAFVERARRELERLEEVAGSTPQGRQLSWAPDDALDYEAQRSVARYDKQNDAFLQDEQRHQVVLVEQQDADLDDMVEVVQRIGSMGLAMRTEAQRHVQLIDEIDTEMGTVRQRFRLLRRRVEGLIREHGRKNLCTLLWLFVTFIVLTMLVISL</sequence>
<dbReference type="SUPFAM" id="SSF47661">
    <property type="entry name" value="t-snare proteins"/>
    <property type="match status" value="1"/>
</dbReference>
<dbReference type="PROSITE" id="PS50192">
    <property type="entry name" value="T_SNARE"/>
    <property type="match status" value="1"/>
</dbReference>
<keyword evidence="2" id="KW-0653">Protein transport</keyword>
<keyword evidence="2" id="KW-0813">Transport</keyword>
<evidence type="ECO:0000259" key="5">
    <source>
        <dbReference type="PROSITE" id="PS50192"/>
    </source>
</evidence>
<feature type="domain" description="T-SNARE coiled-coil homology" evidence="5">
    <location>
        <begin position="138"/>
        <end position="200"/>
    </location>
</feature>
<keyword evidence="7" id="KW-1185">Reference proteome</keyword>
<dbReference type="InterPro" id="IPR010989">
    <property type="entry name" value="SNARE"/>
</dbReference>
<evidence type="ECO:0000256" key="1">
    <source>
        <dbReference type="ARBA" id="ARBA00004409"/>
    </source>
</evidence>
<evidence type="ECO:0000256" key="2">
    <source>
        <dbReference type="ARBA" id="ARBA00022927"/>
    </source>
</evidence>
<reference evidence="6 7" key="1">
    <citation type="submission" date="2022-07" db="EMBL/GenBank/DDBJ databases">
        <title>Genome-wide signatures of adaptation to extreme environments.</title>
        <authorList>
            <person name="Cho C.H."/>
            <person name="Yoon H.S."/>
        </authorList>
    </citation>
    <scope>NUCLEOTIDE SEQUENCE [LARGE SCALE GENOMIC DNA]</scope>
    <source>
        <strain evidence="6 7">DBV 063 E5</strain>
    </source>
</reference>
<dbReference type="Pfam" id="PF09177">
    <property type="entry name" value="STX6_10_61_N"/>
    <property type="match status" value="1"/>
</dbReference>
<keyword evidence="4" id="KW-0472">Membrane</keyword>
<comment type="caution">
    <text evidence="6">The sequence shown here is derived from an EMBL/GenBank/DDBJ whole genome shotgun (WGS) entry which is preliminary data.</text>
</comment>
<comment type="subcellular location">
    <subcellularLocation>
        <location evidence="1">Golgi apparatus membrane</location>
        <topology evidence="1">Single-pass type IV membrane protein</topology>
    </subcellularLocation>
</comment>
<gene>
    <name evidence="6" type="ORF">CDCA_CDCA18G4493</name>
</gene>
<keyword evidence="4" id="KW-0812">Transmembrane</keyword>
<dbReference type="EMBL" id="JANCYW010000018">
    <property type="protein sequence ID" value="KAK4538468.1"/>
    <property type="molecule type" value="Genomic_DNA"/>
</dbReference>
<proteinExistence type="predicted"/>
<dbReference type="GO" id="GO:0000139">
    <property type="term" value="C:Golgi membrane"/>
    <property type="evidence" value="ECO:0007669"/>
    <property type="project" value="UniProtKB-SubCell"/>
</dbReference>
<organism evidence="6 7">
    <name type="scientific">Cyanidium caldarium</name>
    <name type="common">Red alga</name>
    <dbReference type="NCBI Taxonomy" id="2771"/>
    <lineage>
        <taxon>Eukaryota</taxon>
        <taxon>Rhodophyta</taxon>
        <taxon>Bangiophyceae</taxon>
        <taxon>Cyanidiales</taxon>
        <taxon>Cyanidiaceae</taxon>
        <taxon>Cyanidium</taxon>
    </lineage>
</organism>
<feature type="transmembrane region" description="Helical" evidence="4">
    <location>
        <begin position="209"/>
        <end position="227"/>
    </location>
</feature>
<keyword evidence="4" id="KW-1133">Transmembrane helix</keyword>
<dbReference type="InterPro" id="IPR015260">
    <property type="entry name" value="Syntaxin-6/10/61_N"/>
</dbReference>
<dbReference type="GO" id="GO:0015031">
    <property type="term" value="P:protein transport"/>
    <property type="evidence" value="ECO:0007669"/>
    <property type="project" value="UniProtKB-KW"/>
</dbReference>
<protein>
    <recommendedName>
        <fullName evidence="5">t-SNARE coiled-coil homology domain-containing protein</fullName>
    </recommendedName>
</protein>
<dbReference type="AlphaFoldDB" id="A0AAV9J1J0"/>
<evidence type="ECO:0000256" key="3">
    <source>
        <dbReference type="ARBA" id="ARBA00023034"/>
    </source>
</evidence>
<dbReference type="Gene3D" id="1.20.58.90">
    <property type="match status" value="1"/>
</dbReference>
<accession>A0AAV9J1J0</accession>
<dbReference type="GO" id="GO:0048193">
    <property type="term" value="P:Golgi vesicle transport"/>
    <property type="evidence" value="ECO:0007669"/>
    <property type="project" value="InterPro"/>
</dbReference>
<name>A0AAV9J1J0_CYACA</name>
<evidence type="ECO:0000256" key="4">
    <source>
        <dbReference type="SAM" id="Phobius"/>
    </source>
</evidence>
<dbReference type="InterPro" id="IPR000727">
    <property type="entry name" value="T_SNARE_dom"/>
</dbReference>
<dbReference type="SUPFAM" id="SSF58038">
    <property type="entry name" value="SNARE fusion complex"/>
    <property type="match status" value="1"/>
</dbReference>
<dbReference type="CDD" id="cd15841">
    <property type="entry name" value="SNARE_Qc"/>
    <property type="match status" value="1"/>
</dbReference>
<keyword evidence="3" id="KW-0333">Golgi apparatus</keyword>
<evidence type="ECO:0000313" key="6">
    <source>
        <dbReference type="EMBL" id="KAK4538468.1"/>
    </source>
</evidence>
<evidence type="ECO:0000313" key="7">
    <source>
        <dbReference type="Proteomes" id="UP001301350"/>
    </source>
</evidence>